<keyword evidence="3" id="KW-1185">Reference proteome</keyword>
<evidence type="ECO:0000313" key="3">
    <source>
        <dbReference type="Proteomes" id="UP000499080"/>
    </source>
</evidence>
<evidence type="ECO:0000313" key="2">
    <source>
        <dbReference type="EMBL" id="GBM29561.1"/>
    </source>
</evidence>
<proteinExistence type="predicted"/>
<reference evidence="2 3" key="1">
    <citation type="journal article" date="2019" name="Sci. Rep.">
        <title>Orb-weaving spider Araneus ventricosus genome elucidates the spidroin gene catalogue.</title>
        <authorList>
            <person name="Kono N."/>
            <person name="Nakamura H."/>
            <person name="Ohtoshi R."/>
            <person name="Moran D.A.P."/>
            <person name="Shinohara A."/>
            <person name="Yoshida Y."/>
            <person name="Fujiwara M."/>
            <person name="Mori M."/>
            <person name="Tomita M."/>
            <person name="Arakawa K."/>
        </authorList>
    </citation>
    <scope>NUCLEOTIDE SEQUENCE [LARGE SCALE GENOMIC DNA]</scope>
</reference>
<dbReference type="EMBL" id="BGPR01093070">
    <property type="protein sequence ID" value="GBM29561.1"/>
    <property type="molecule type" value="Genomic_DNA"/>
</dbReference>
<evidence type="ECO:0000256" key="1">
    <source>
        <dbReference type="SAM" id="MobiDB-lite"/>
    </source>
</evidence>
<name>A0A4Y2EL18_ARAVE</name>
<feature type="region of interest" description="Disordered" evidence="1">
    <location>
        <begin position="1"/>
        <end position="24"/>
    </location>
</feature>
<gene>
    <name evidence="2" type="ORF">AVEN_228654_1</name>
</gene>
<sequence>MSVLARRVGEAAGPEGHLSLGASPAEITDDLEKEGSNNERVFFNDILQETVVREEFQKPKLDPLQKIKQMFDGNGLAQTFPYISPKLFSPAKGDNLPLPPSISIS</sequence>
<organism evidence="2 3">
    <name type="scientific">Araneus ventricosus</name>
    <name type="common">Orbweaver spider</name>
    <name type="synonym">Epeira ventricosa</name>
    <dbReference type="NCBI Taxonomy" id="182803"/>
    <lineage>
        <taxon>Eukaryota</taxon>
        <taxon>Metazoa</taxon>
        <taxon>Ecdysozoa</taxon>
        <taxon>Arthropoda</taxon>
        <taxon>Chelicerata</taxon>
        <taxon>Arachnida</taxon>
        <taxon>Araneae</taxon>
        <taxon>Araneomorphae</taxon>
        <taxon>Entelegynae</taxon>
        <taxon>Araneoidea</taxon>
        <taxon>Araneidae</taxon>
        <taxon>Araneus</taxon>
    </lineage>
</organism>
<comment type="caution">
    <text evidence="2">The sequence shown here is derived from an EMBL/GenBank/DDBJ whole genome shotgun (WGS) entry which is preliminary data.</text>
</comment>
<accession>A0A4Y2EL18</accession>
<protein>
    <submittedName>
        <fullName evidence="2">Uncharacterized protein</fullName>
    </submittedName>
</protein>
<dbReference type="AlphaFoldDB" id="A0A4Y2EL18"/>
<dbReference type="Proteomes" id="UP000499080">
    <property type="component" value="Unassembled WGS sequence"/>
</dbReference>